<keyword evidence="4" id="KW-0997">Cell inner membrane</keyword>
<keyword evidence="11" id="KW-1185">Reference proteome</keyword>
<reference evidence="10 11" key="1">
    <citation type="submission" date="2022-11" db="EMBL/GenBank/DDBJ databases">
        <title>Host association and intracellularity evolved multiple times independently in the Rickettsiales.</title>
        <authorList>
            <person name="Castelli M."/>
            <person name="Nardi T."/>
            <person name="Gammuto L."/>
            <person name="Bellinzona G."/>
            <person name="Sabaneyeva E."/>
            <person name="Potekhin A."/>
            <person name="Serra V."/>
            <person name="Petroni G."/>
            <person name="Sassera D."/>
        </authorList>
    </citation>
    <scope>NUCLEOTIDE SEQUENCE [LARGE SCALE GENOMIC DNA]</scope>
    <source>
        <strain evidence="10 11">NDG2</strain>
    </source>
</reference>
<organism evidence="10 11">
    <name type="scientific">Candidatus Bandiella euplotis</name>
    <dbReference type="NCBI Taxonomy" id="1664265"/>
    <lineage>
        <taxon>Bacteria</taxon>
        <taxon>Pseudomonadati</taxon>
        <taxon>Pseudomonadota</taxon>
        <taxon>Alphaproteobacteria</taxon>
        <taxon>Rickettsiales</taxon>
        <taxon>Candidatus Midichloriaceae</taxon>
        <taxon>Candidatus Bandiella</taxon>
    </lineage>
</organism>
<feature type="transmembrane region" description="Helical" evidence="8">
    <location>
        <begin position="322"/>
        <end position="343"/>
    </location>
</feature>
<evidence type="ECO:0000256" key="7">
    <source>
        <dbReference type="ARBA" id="ARBA00023136"/>
    </source>
</evidence>
<feature type="transmembrane region" description="Helical" evidence="8">
    <location>
        <begin position="84"/>
        <end position="103"/>
    </location>
</feature>
<feature type="transmembrane region" description="Helical" evidence="8">
    <location>
        <begin position="109"/>
        <end position="130"/>
    </location>
</feature>
<sequence>MLVFNRHLLQKLGTALMLGMGSGIVYAFLVSTTCAYLKESGLSLAVIGFFSVSTMPFSLKYFWSPFVDHYKLKIFPDNFGQRKSCIILMQMFLFVAIFGFGFIDLVEHQAWALLLLVIIGFLGATSDIALEAYRIELFSKEESGIGNGFVIYGFRIGFIVSGIFGLWLSTILPWRNVFMILALFILPCTTVIALSPDKKVLRDKPKRTTYGKWLKSYFLEPIVSLIQMPKFIWIMVVIAFFKVGDAYLDTMSLPFLMEIGFSKSEIAGVAKTCSTVGAVFGTFIGSVLISKFHFKVMLLAAEILAAITNLQFLILLKVQKNLLILGAINFVESFCYGISNIALITYMSSFCSKKFTATHFAILLSISALSKALLSPTSGVVAQNFGWQNFFVISSLFSIPSLLCIYLIYWRNNKTNLPYK</sequence>
<feature type="transmembrane region" description="Helical" evidence="8">
    <location>
        <begin position="296"/>
        <end position="316"/>
    </location>
</feature>
<proteinExistence type="inferred from homology"/>
<evidence type="ECO:0000256" key="3">
    <source>
        <dbReference type="ARBA" id="ARBA00022448"/>
    </source>
</evidence>
<accession>A0ABZ0UIP0</accession>
<evidence type="ECO:0000256" key="4">
    <source>
        <dbReference type="ARBA" id="ARBA00022519"/>
    </source>
</evidence>
<evidence type="ECO:0000256" key="1">
    <source>
        <dbReference type="ARBA" id="ARBA00004429"/>
    </source>
</evidence>
<comment type="similarity">
    <text evidence="2">Belongs to the major facilitator superfamily.</text>
</comment>
<keyword evidence="3" id="KW-0813">Transport</keyword>
<keyword evidence="5 8" id="KW-0812">Transmembrane</keyword>
<evidence type="ECO:0000256" key="5">
    <source>
        <dbReference type="ARBA" id="ARBA00022692"/>
    </source>
</evidence>
<comment type="subcellular location">
    <subcellularLocation>
        <location evidence="1">Cell inner membrane</location>
        <topology evidence="1">Multi-pass membrane protein</topology>
    </subcellularLocation>
</comment>
<name>A0ABZ0UIP0_9RICK</name>
<feature type="transmembrane region" description="Helical" evidence="8">
    <location>
        <begin position="266"/>
        <end position="289"/>
    </location>
</feature>
<feature type="transmembrane region" description="Helical" evidence="8">
    <location>
        <begin position="150"/>
        <end position="171"/>
    </location>
</feature>
<feature type="transmembrane region" description="Helical" evidence="8">
    <location>
        <begin position="12"/>
        <end position="30"/>
    </location>
</feature>
<dbReference type="InterPro" id="IPR011701">
    <property type="entry name" value="MFS"/>
</dbReference>
<feature type="transmembrane region" description="Helical" evidence="8">
    <location>
        <begin position="177"/>
        <end position="196"/>
    </location>
</feature>
<feature type="transmembrane region" description="Helical" evidence="8">
    <location>
        <begin position="386"/>
        <end position="410"/>
    </location>
</feature>
<dbReference type="SUPFAM" id="SSF103473">
    <property type="entry name" value="MFS general substrate transporter"/>
    <property type="match status" value="1"/>
</dbReference>
<dbReference type="EMBL" id="CP110820">
    <property type="protein sequence ID" value="WPX95946.1"/>
    <property type="molecule type" value="Genomic_DNA"/>
</dbReference>
<evidence type="ECO:0000313" key="10">
    <source>
        <dbReference type="EMBL" id="WPX95946.1"/>
    </source>
</evidence>
<keyword evidence="6 8" id="KW-1133">Transmembrane helix</keyword>
<dbReference type="InterPro" id="IPR020846">
    <property type="entry name" value="MFS_dom"/>
</dbReference>
<dbReference type="Pfam" id="PF07690">
    <property type="entry name" value="MFS_1"/>
    <property type="match status" value="1"/>
</dbReference>
<keyword evidence="4" id="KW-1003">Cell membrane</keyword>
<dbReference type="Gene3D" id="1.20.1250.20">
    <property type="entry name" value="MFS general substrate transporter like domains"/>
    <property type="match status" value="2"/>
</dbReference>
<feature type="transmembrane region" description="Helical" evidence="8">
    <location>
        <begin position="217"/>
        <end position="241"/>
    </location>
</feature>
<dbReference type="PANTHER" id="PTHR12778">
    <property type="entry name" value="SOLUTE CARRIER FAMILY 33 ACETYL-COA TRANSPORTER -RELATED"/>
    <property type="match status" value="1"/>
</dbReference>
<dbReference type="PROSITE" id="PS50850">
    <property type="entry name" value="MFS"/>
    <property type="match status" value="1"/>
</dbReference>
<evidence type="ECO:0000313" key="11">
    <source>
        <dbReference type="Proteomes" id="UP001327219"/>
    </source>
</evidence>
<feature type="domain" description="Major facilitator superfamily (MFS) profile" evidence="9">
    <location>
        <begin position="7"/>
        <end position="413"/>
    </location>
</feature>
<evidence type="ECO:0000256" key="2">
    <source>
        <dbReference type="ARBA" id="ARBA00008335"/>
    </source>
</evidence>
<feature type="transmembrane region" description="Helical" evidence="8">
    <location>
        <begin position="42"/>
        <end position="63"/>
    </location>
</feature>
<dbReference type="PANTHER" id="PTHR12778:SF10">
    <property type="entry name" value="MAJOR FACILITATOR SUPERFAMILY DOMAIN-CONTAINING PROTEIN 3"/>
    <property type="match status" value="1"/>
</dbReference>
<evidence type="ECO:0000256" key="6">
    <source>
        <dbReference type="ARBA" id="ARBA00022989"/>
    </source>
</evidence>
<dbReference type="Proteomes" id="UP001327219">
    <property type="component" value="Chromosome"/>
</dbReference>
<evidence type="ECO:0000256" key="8">
    <source>
        <dbReference type="SAM" id="Phobius"/>
    </source>
</evidence>
<gene>
    <name evidence="10" type="ORF">Bandiella_00047</name>
</gene>
<evidence type="ECO:0000259" key="9">
    <source>
        <dbReference type="PROSITE" id="PS50850"/>
    </source>
</evidence>
<feature type="transmembrane region" description="Helical" evidence="8">
    <location>
        <begin position="355"/>
        <end position="374"/>
    </location>
</feature>
<dbReference type="InterPro" id="IPR036259">
    <property type="entry name" value="MFS_trans_sf"/>
</dbReference>
<dbReference type="InterPro" id="IPR004752">
    <property type="entry name" value="AmpG_permease/AT-1"/>
</dbReference>
<keyword evidence="7 8" id="KW-0472">Membrane</keyword>
<protein>
    <submittedName>
        <fullName evidence="10">Muropeptide MFS transporter</fullName>
    </submittedName>
</protein>